<keyword evidence="1" id="KW-0732">Signal</keyword>
<protein>
    <recommendedName>
        <fullName evidence="4">Cytochrome b562</fullName>
    </recommendedName>
</protein>
<keyword evidence="3" id="KW-1185">Reference proteome</keyword>
<feature type="chain" id="PRO_5026079363" description="Cytochrome b562" evidence="1">
    <location>
        <begin position="22"/>
        <end position="150"/>
    </location>
</feature>
<feature type="signal peptide" evidence="1">
    <location>
        <begin position="1"/>
        <end position="21"/>
    </location>
</feature>
<reference evidence="2 3" key="1">
    <citation type="submission" date="2019-11" db="EMBL/GenBank/DDBJ databases">
        <title>Identification of a novel strain.</title>
        <authorList>
            <person name="Xu Q."/>
            <person name="Wang G."/>
        </authorList>
    </citation>
    <scope>NUCLEOTIDE SEQUENCE [LARGE SCALE GENOMIC DNA]</scope>
    <source>
        <strain evidence="3">xq</strain>
    </source>
</reference>
<name>A0A6I3KHY6_9HYPH</name>
<dbReference type="EMBL" id="WMBQ01000001">
    <property type="protein sequence ID" value="MTD93327.1"/>
    <property type="molecule type" value="Genomic_DNA"/>
</dbReference>
<dbReference type="Proteomes" id="UP000440694">
    <property type="component" value="Unassembled WGS sequence"/>
</dbReference>
<evidence type="ECO:0008006" key="4">
    <source>
        <dbReference type="Google" id="ProtNLM"/>
    </source>
</evidence>
<evidence type="ECO:0000256" key="1">
    <source>
        <dbReference type="SAM" id="SignalP"/>
    </source>
</evidence>
<proteinExistence type="predicted"/>
<gene>
    <name evidence="2" type="ORF">GIW81_03135</name>
</gene>
<dbReference type="AlphaFoldDB" id="A0A6I3KHY6"/>
<evidence type="ECO:0000313" key="2">
    <source>
        <dbReference type="EMBL" id="MTD93327.1"/>
    </source>
</evidence>
<accession>A0A6I3KHY6</accession>
<evidence type="ECO:0000313" key="3">
    <source>
        <dbReference type="Proteomes" id="UP000440694"/>
    </source>
</evidence>
<organism evidence="2 3">
    <name type="scientific">Hyphomicrobium album</name>
    <dbReference type="NCBI Taxonomy" id="2665159"/>
    <lineage>
        <taxon>Bacteria</taxon>
        <taxon>Pseudomonadati</taxon>
        <taxon>Pseudomonadota</taxon>
        <taxon>Alphaproteobacteria</taxon>
        <taxon>Hyphomicrobiales</taxon>
        <taxon>Hyphomicrobiaceae</taxon>
        <taxon>Hyphomicrobium</taxon>
    </lineage>
</organism>
<dbReference type="RefSeq" id="WP_154737879.1">
    <property type="nucleotide sequence ID" value="NZ_WMBQ01000001.1"/>
</dbReference>
<comment type="caution">
    <text evidence="2">The sequence shown here is derived from an EMBL/GenBank/DDBJ whole genome shotgun (WGS) entry which is preliminary data.</text>
</comment>
<sequence>MTHLRLLVLAVAFLGTPAAMAQSLLPNSGAAFAPLPTDEPVRNGMLAIRDLVRTNHSLVTHRRMPPDHAQRFASQVKAESEKILSTTKLSGDGREKLRGLLDEIVAGIEAVAKPAAGADPLDGLVRADEALARYGKEFDHPDWAPLQALD</sequence>